<evidence type="ECO:0000256" key="10">
    <source>
        <dbReference type="RuleBase" id="RU000304"/>
    </source>
</evidence>
<keyword evidence="14" id="KW-1185">Reference proteome</keyword>
<evidence type="ECO:0000256" key="4">
    <source>
        <dbReference type="ARBA" id="ARBA00022741"/>
    </source>
</evidence>
<dbReference type="GO" id="GO:0005524">
    <property type="term" value="F:ATP binding"/>
    <property type="evidence" value="ECO:0007669"/>
    <property type="project" value="UniProtKB-UniRule"/>
</dbReference>
<dbReference type="PROSITE" id="PS00108">
    <property type="entry name" value="PROTEIN_KINASE_ST"/>
    <property type="match status" value="1"/>
</dbReference>
<dbReference type="InterPro" id="IPR017441">
    <property type="entry name" value="Protein_kinase_ATP_BS"/>
</dbReference>
<evidence type="ECO:0000256" key="9">
    <source>
        <dbReference type="PROSITE-ProRule" id="PRU10141"/>
    </source>
</evidence>
<keyword evidence="2 10" id="KW-0723">Serine/threonine-protein kinase</keyword>
<dbReference type="GeneID" id="20670326"/>
<dbReference type="PANTHER" id="PTHR45998:SF2">
    <property type="entry name" value="SERINE_THREONINE-PROTEIN KINASE 16"/>
    <property type="match status" value="1"/>
</dbReference>
<keyword evidence="3" id="KW-0808">Transferase</keyword>
<evidence type="ECO:0000256" key="7">
    <source>
        <dbReference type="ARBA" id="ARBA00047899"/>
    </source>
</evidence>
<dbReference type="AlphaFoldDB" id="W4KBM5"/>
<evidence type="ECO:0000259" key="12">
    <source>
        <dbReference type="PROSITE" id="PS50011"/>
    </source>
</evidence>
<comment type="similarity">
    <text evidence="10">Belongs to the protein kinase superfamily.</text>
</comment>
<reference evidence="13 14" key="1">
    <citation type="journal article" date="2012" name="New Phytol.">
        <title>Insight into trade-off between wood decay and parasitism from the genome of a fungal forest pathogen.</title>
        <authorList>
            <person name="Olson A."/>
            <person name="Aerts A."/>
            <person name="Asiegbu F."/>
            <person name="Belbahri L."/>
            <person name="Bouzid O."/>
            <person name="Broberg A."/>
            <person name="Canback B."/>
            <person name="Coutinho P.M."/>
            <person name="Cullen D."/>
            <person name="Dalman K."/>
            <person name="Deflorio G."/>
            <person name="van Diepen L.T."/>
            <person name="Dunand C."/>
            <person name="Duplessis S."/>
            <person name="Durling M."/>
            <person name="Gonthier P."/>
            <person name="Grimwood J."/>
            <person name="Fossdal C.G."/>
            <person name="Hansson D."/>
            <person name="Henrissat B."/>
            <person name="Hietala A."/>
            <person name="Himmelstrand K."/>
            <person name="Hoffmeister D."/>
            <person name="Hogberg N."/>
            <person name="James T.Y."/>
            <person name="Karlsson M."/>
            <person name="Kohler A."/>
            <person name="Kues U."/>
            <person name="Lee Y.H."/>
            <person name="Lin Y.C."/>
            <person name="Lind M."/>
            <person name="Lindquist E."/>
            <person name="Lombard V."/>
            <person name="Lucas S."/>
            <person name="Lunden K."/>
            <person name="Morin E."/>
            <person name="Murat C."/>
            <person name="Park J."/>
            <person name="Raffaello T."/>
            <person name="Rouze P."/>
            <person name="Salamov A."/>
            <person name="Schmutz J."/>
            <person name="Solheim H."/>
            <person name="Stahlberg J."/>
            <person name="Velez H."/>
            <person name="de Vries R.P."/>
            <person name="Wiebenga A."/>
            <person name="Woodward S."/>
            <person name="Yakovlev I."/>
            <person name="Garbelotto M."/>
            <person name="Martin F."/>
            <person name="Grigoriev I.V."/>
            <person name="Stenlid J."/>
        </authorList>
    </citation>
    <scope>NUCLEOTIDE SEQUENCE [LARGE SCALE GENOMIC DNA]</scope>
    <source>
        <strain evidence="13 14">TC 32-1</strain>
    </source>
</reference>
<keyword evidence="4 9" id="KW-0547">Nucleotide-binding</keyword>
<dbReference type="RefSeq" id="XP_009545416.1">
    <property type="nucleotide sequence ID" value="XM_009547121.1"/>
</dbReference>
<dbReference type="Gene3D" id="1.10.510.10">
    <property type="entry name" value="Transferase(Phosphotransferase) domain 1"/>
    <property type="match status" value="2"/>
</dbReference>
<evidence type="ECO:0000256" key="5">
    <source>
        <dbReference type="ARBA" id="ARBA00022777"/>
    </source>
</evidence>
<feature type="binding site" evidence="9">
    <location>
        <position position="73"/>
    </location>
    <ligand>
        <name>ATP</name>
        <dbReference type="ChEBI" id="CHEBI:30616"/>
    </ligand>
</feature>
<dbReference type="EC" id="2.7.11.1" evidence="1"/>
<dbReference type="InterPro" id="IPR000719">
    <property type="entry name" value="Prot_kinase_dom"/>
</dbReference>
<comment type="catalytic activity">
    <reaction evidence="8">
        <text>L-seryl-[protein] + ATP = O-phospho-L-seryl-[protein] + ADP + H(+)</text>
        <dbReference type="Rhea" id="RHEA:17989"/>
        <dbReference type="Rhea" id="RHEA-COMP:9863"/>
        <dbReference type="Rhea" id="RHEA-COMP:11604"/>
        <dbReference type="ChEBI" id="CHEBI:15378"/>
        <dbReference type="ChEBI" id="CHEBI:29999"/>
        <dbReference type="ChEBI" id="CHEBI:30616"/>
        <dbReference type="ChEBI" id="CHEBI:83421"/>
        <dbReference type="ChEBI" id="CHEBI:456216"/>
        <dbReference type="EC" id="2.7.11.1"/>
    </reaction>
</comment>
<feature type="compositionally biased region" description="Low complexity" evidence="11">
    <location>
        <begin position="174"/>
        <end position="185"/>
    </location>
</feature>
<dbReference type="GO" id="GO:0005794">
    <property type="term" value="C:Golgi apparatus"/>
    <property type="evidence" value="ECO:0007669"/>
    <property type="project" value="TreeGrafter"/>
</dbReference>
<evidence type="ECO:0000313" key="14">
    <source>
        <dbReference type="Proteomes" id="UP000030671"/>
    </source>
</evidence>
<sequence length="416" mass="45944">MSTLPQPLLHALDNIRFYTKDAFSSITSCICQQQSKLKINGRTFAIIKVLGEGGFSFVYLARDENSQREFALKKIRCPTGSEGVKDAMREVEAYRRFKHPNIIRILDSAVIQDPEGEGKIVYLFLPIYKRGNLQDAINTNTQTNSHFSERQMLRLFKGTCEAVRAMHTYRTPASSSSSPPSSSQSRGPAARDHDEDDDDDEMFPHPEGDAEGGYSYGGSGGNASSVPLVTRQRLDDGDVVFDGDEDASNVVQGSTGELVPYAHRDLKPGNVMIADDGSTPILMDFGSCVKARIPIQNRSQALLQQDIAAEHSTMAYRAPELFDVKTGNTLDEKVDIWSLGCTLFALAYSHSPFENTQTTEQGGSIAMAVLNARYKHPPSQYSPTLKSLIDSMLKVNPQERPDIHQVLEMTNRALQG</sequence>
<dbReference type="InterPro" id="IPR052239">
    <property type="entry name" value="Ser/Thr-specific_kinases"/>
</dbReference>
<feature type="region of interest" description="Disordered" evidence="11">
    <location>
        <begin position="170"/>
        <end position="226"/>
    </location>
</feature>
<name>W4KBM5_HETIT</name>
<dbReference type="FunCoup" id="W4KBM5">
    <property type="interactions" value="413"/>
</dbReference>
<dbReference type="HOGENOM" id="CLU_000288_109_1_1"/>
<dbReference type="SMART" id="SM00220">
    <property type="entry name" value="S_TKc"/>
    <property type="match status" value="1"/>
</dbReference>
<keyword evidence="6 9" id="KW-0067">ATP-binding</keyword>
<dbReference type="Pfam" id="PF00069">
    <property type="entry name" value="Pkinase"/>
    <property type="match status" value="2"/>
</dbReference>
<dbReference type="InterPro" id="IPR008271">
    <property type="entry name" value="Ser/Thr_kinase_AS"/>
</dbReference>
<dbReference type="FunFam" id="1.10.510.10:FF:000550">
    <property type="entry name" value="Serine/threonine kinase 16"/>
    <property type="match status" value="1"/>
</dbReference>
<evidence type="ECO:0000313" key="13">
    <source>
        <dbReference type="EMBL" id="ETW83134.1"/>
    </source>
</evidence>
<evidence type="ECO:0000256" key="1">
    <source>
        <dbReference type="ARBA" id="ARBA00012513"/>
    </source>
</evidence>
<protein>
    <recommendedName>
        <fullName evidence="1">non-specific serine/threonine protein kinase</fullName>
        <ecNumber evidence="1">2.7.11.1</ecNumber>
    </recommendedName>
</protein>
<keyword evidence="5" id="KW-0418">Kinase</keyword>
<dbReference type="PANTHER" id="PTHR45998">
    <property type="entry name" value="SERINE/THREONINE-PROTEIN KINASE 16"/>
    <property type="match status" value="1"/>
</dbReference>
<dbReference type="GO" id="GO:0005773">
    <property type="term" value="C:vacuole"/>
    <property type="evidence" value="ECO:0007669"/>
    <property type="project" value="GOC"/>
</dbReference>
<dbReference type="eggNOG" id="KOG2345">
    <property type="taxonomic scope" value="Eukaryota"/>
</dbReference>
<dbReference type="EMBL" id="KI925457">
    <property type="protein sequence ID" value="ETW83134.1"/>
    <property type="molecule type" value="Genomic_DNA"/>
</dbReference>
<dbReference type="GO" id="GO:0004674">
    <property type="term" value="F:protein serine/threonine kinase activity"/>
    <property type="evidence" value="ECO:0007669"/>
    <property type="project" value="UniProtKB-KW"/>
</dbReference>
<dbReference type="Proteomes" id="UP000030671">
    <property type="component" value="Unassembled WGS sequence"/>
</dbReference>
<dbReference type="PROSITE" id="PS50011">
    <property type="entry name" value="PROTEIN_KINASE_DOM"/>
    <property type="match status" value="1"/>
</dbReference>
<evidence type="ECO:0000256" key="6">
    <source>
        <dbReference type="ARBA" id="ARBA00022840"/>
    </source>
</evidence>
<dbReference type="InParanoid" id="W4KBM5"/>
<dbReference type="STRING" id="747525.W4KBM5"/>
<proteinExistence type="inferred from homology"/>
<gene>
    <name evidence="13" type="ORF">HETIRDRAFT_316384</name>
</gene>
<dbReference type="KEGG" id="hir:HETIRDRAFT_316384"/>
<evidence type="ECO:0000256" key="2">
    <source>
        <dbReference type="ARBA" id="ARBA00022527"/>
    </source>
</evidence>
<dbReference type="OrthoDB" id="248923at2759"/>
<dbReference type="GO" id="GO:0032889">
    <property type="term" value="P:regulation of vacuole fusion, non-autophagic"/>
    <property type="evidence" value="ECO:0007669"/>
    <property type="project" value="TreeGrafter"/>
</dbReference>
<accession>W4KBM5</accession>
<dbReference type="GO" id="GO:0006624">
    <property type="term" value="P:vacuolar protein processing"/>
    <property type="evidence" value="ECO:0007669"/>
    <property type="project" value="TreeGrafter"/>
</dbReference>
<feature type="domain" description="Protein kinase" evidence="12">
    <location>
        <begin position="44"/>
        <end position="414"/>
    </location>
</feature>
<evidence type="ECO:0000256" key="3">
    <source>
        <dbReference type="ARBA" id="ARBA00022679"/>
    </source>
</evidence>
<evidence type="ECO:0000256" key="11">
    <source>
        <dbReference type="SAM" id="MobiDB-lite"/>
    </source>
</evidence>
<dbReference type="PROSITE" id="PS00107">
    <property type="entry name" value="PROTEIN_KINASE_ATP"/>
    <property type="match status" value="1"/>
</dbReference>
<dbReference type="InterPro" id="IPR011009">
    <property type="entry name" value="Kinase-like_dom_sf"/>
</dbReference>
<organism evidence="13 14">
    <name type="scientific">Heterobasidion irregulare (strain TC 32-1)</name>
    <dbReference type="NCBI Taxonomy" id="747525"/>
    <lineage>
        <taxon>Eukaryota</taxon>
        <taxon>Fungi</taxon>
        <taxon>Dikarya</taxon>
        <taxon>Basidiomycota</taxon>
        <taxon>Agaricomycotina</taxon>
        <taxon>Agaricomycetes</taxon>
        <taxon>Russulales</taxon>
        <taxon>Bondarzewiaceae</taxon>
        <taxon>Heterobasidion</taxon>
        <taxon>Heterobasidion annosum species complex</taxon>
    </lineage>
</organism>
<dbReference type="SUPFAM" id="SSF56112">
    <property type="entry name" value="Protein kinase-like (PK-like)"/>
    <property type="match status" value="1"/>
</dbReference>
<evidence type="ECO:0000256" key="8">
    <source>
        <dbReference type="ARBA" id="ARBA00048679"/>
    </source>
</evidence>
<comment type="catalytic activity">
    <reaction evidence="7">
        <text>L-threonyl-[protein] + ATP = O-phospho-L-threonyl-[protein] + ADP + H(+)</text>
        <dbReference type="Rhea" id="RHEA:46608"/>
        <dbReference type="Rhea" id="RHEA-COMP:11060"/>
        <dbReference type="Rhea" id="RHEA-COMP:11605"/>
        <dbReference type="ChEBI" id="CHEBI:15378"/>
        <dbReference type="ChEBI" id="CHEBI:30013"/>
        <dbReference type="ChEBI" id="CHEBI:30616"/>
        <dbReference type="ChEBI" id="CHEBI:61977"/>
        <dbReference type="ChEBI" id="CHEBI:456216"/>
        <dbReference type="EC" id="2.7.11.1"/>
    </reaction>
</comment>